<dbReference type="Gene3D" id="3.20.20.80">
    <property type="entry name" value="Glycosidases"/>
    <property type="match status" value="1"/>
</dbReference>
<dbReference type="NCBIfam" id="TIGR04183">
    <property type="entry name" value="Por_Secre_tail"/>
    <property type="match status" value="1"/>
</dbReference>
<dbReference type="EMBL" id="BQKE01000004">
    <property type="protein sequence ID" value="GJM64147.1"/>
    <property type="molecule type" value="Genomic_DNA"/>
</dbReference>
<dbReference type="InterPro" id="IPR000772">
    <property type="entry name" value="Ricin_B_lectin"/>
</dbReference>
<evidence type="ECO:0000313" key="5">
    <source>
        <dbReference type="Proteomes" id="UP001310022"/>
    </source>
</evidence>
<reference evidence="4 5" key="1">
    <citation type="submission" date="2021-12" db="EMBL/GenBank/DDBJ databases">
        <title>Genome sequencing of bacteria with rrn-lacking chromosome and rrn-plasmid.</title>
        <authorList>
            <person name="Anda M."/>
            <person name="Iwasaki W."/>
        </authorList>
    </citation>
    <scope>NUCLEOTIDE SEQUENCE [LARGE SCALE GENOMIC DNA]</scope>
    <source>
        <strain evidence="4 5">NBRC 15940</strain>
    </source>
</reference>
<keyword evidence="5" id="KW-1185">Reference proteome</keyword>
<dbReference type="SUPFAM" id="SSF51445">
    <property type="entry name" value="(Trans)glycosidases"/>
    <property type="match status" value="1"/>
</dbReference>
<name>A0AAN4W2Y3_9BACT</name>
<protein>
    <recommendedName>
        <fullName evidence="6">Ricin B lectin domain-containing protein</fullName>
    </recommendedName>
</protein>
<dbReference type="SUPFAM" id="SSF50370">
    <property type="entry name" value="Ricin B-like lectins"/>
    <property type="match status" value="1"/>
</dbReference>
<dbReference type="InterPro" id="IPR035992">
    <property type="entry name" value="Ricin_B-like_lectins"/>
</dbReference>
<dbReference type="InterPro" id="IPR017853">
    <property type="entry name" value="GH"/>
</dbReference>
<dbReference type="AlphaFoldDB" id="A0AAN4W2Y3"/>
<dbReference type="RefSeq" id="WP_338239228.1">
    <property type="nucleotide sequence ID" value="NZ_BQKE01000004.1"/>
</dbReference>
<dbReference type="Pfam" id="PF18962">
    <property type="entry name" value="Por_Secre_tail"/>
    <property type="match status" value="1"/>
</dbReference>
<dbReference type="CDD" id="cd00161">
    <property type="entry name" value="beta-trefoil_Ricin-like"/>
    <property type="match status" value="1"/>
</dbReference>
<feature type="signal peptide" evidence="1">
    <location>
        <begin position="1"/>
        <end position="23"/>
    </location>
</feature>
<evidence type="ECO:0000259" key="2">
    <source>
        <dbReference type="Pfam" id="PF14200"/>
    </source>
</evidence>
<dbReference type="InterPro" id="IPR026444">
    <property type="entry name" value="Secre_tail"/>
</dbReference>
<keyword evidence="1" id="KW-0732">Signal</keyword>
<evidence type="ECO:0000313" key="4">
    <source>
        <dbReference type="EMBL" id="GJM64147.1"/>
    </source>
</evidence>
<feature type="domain" description="Secretion system C-terminal sorting" evidence="3">
    <location>
        <begin position="569"/>
        <end position="629"/>
    </location>
</feature>
<accession>A0AAN4W2Y3</accession>
<comment type="caution">
    <text evidence="4">The sequence shown here is derived from an EMBL/GenBank/DDBJ whole genome shotgun (WGS) entry which is preliminary data.</text>
</comment>
<gene>
    <name evidence="4" type="ORF">PEDI_46990</name>
</gene>
<evidence type="ECO:0000259" key="3">
    <source>
        <dbReference type="Pfam" id="PF18962"/>
    </source>
</evidence>
<sequence>MKNLFLQSGLLLLFICLPVSLSAQVIKCNDFLDNVGVSGANNWTDFDAQNVDVPYFYQKASELGARFFRTGKWLGYDPAPYGLKVSFVSGYSGTFRNTSNLASNLNLARNYGSSLMVIEGPNEPNPNTESTEIFEWQKVLYPAVKNDTDFNGVLVAGPSLAHSYGYTKLDNLTNYSDLGNTHPYTWEISELHPRLDEWLDRCDLIHNGQVKMATEMGTHNDLSTGGVSPEADAIYIARSYLYLYKMGFRYIANFRFADENSTHEGGKHWGMIDWNLNETPQYKSLKNLIALMQDNSSNFSTRDLDYSISGAGLDVVEEMVFQHSDGRYFIVLWQAVDSFNDATGQLTNPPSKGATITFNQPIKKIRTFKPTNPSTLANGLNPLKTYDNEQSVSLQVNDHILVVEVTPSGFLLEEGTYALKNIDSQRYLSMPSGSAGQAVTLGNMNSNNTDHQWQFTKSEEDGYYFIKNQQRNLWIRPDNKSATLGEKVESHNGTGDGTKWKLIPLSGHSDRFLLESKVGAGVRMKNEDCLKTSGTRIVTHNGTGNCVQWEISSLGNARRMAASESGSVIYPNPVKDGVIYFSGEGDQHYRLLDSTGRLILSGEGTQINVEGVSAGVYLVQLDAGTYKVIIE</sequence>
<dbReference type="Proteomes" id="UP001310022">
    <property type="component" value="Unassembled WGS sequence"/>
</dbReference>
<evidence type="ECO:0008006" key="6">
    <source>
        <dbReference type="Google" id="ProtNLM"/>
    </source>
</evidence>
<evidence type="ECO:0000256" key="1">
    <source>
        <dbReference type="SAM" id="SignalP"/>
    </source>
</evidence>
<proteinExistence type="predicted"/>
<dbReference type="Gene3D" id="2.80.10.50">
    <property type="match status" value="1"/>
</dbReference>
<organism evidence="4 5">
    <name type="scientific">Persicobacter diffluens</name>
    <dbReference type="NCBI Taxonomy" id="981"/>
    <lineage>
        <taxon>Bacteria</taxon>
        <taxon>Pseudomonadati</taxon>
        <taxon>Bacteroidota</taxon>
        <taxon>Cytophagia</taxon>
        <taxon>Cytophagales</taxon>
        <taxon>Persicobacteraceae</taxon>
        <taxon>Persicobacter</taxon>
    </lineage>
</organism>
<dbReference type="Pfam" id="PF14200">
    <property type="entry name" value="RicinB_lectin_2"/>
    <property type="match status" value="1"/>
</dbReference>
<feature type="chain" id="PRO_5043040590" description="Ricin B lectin domain-containing protein" evidence="1">
    <location>
        <begin position="24"/>
        <end position="631"/>
    </location>
</feature>
<feature type="domain" description="Ricin B lectin" evidence="2">
    <location>
        <begin position="413"/>
        <end position="483"/>
    </location>
</feature>